<keyword evidence="4" id="KW-1185">Reference proteome</keyword>
<accession>A0A835T0V4</accession>
<feature type="compositionally biased region" description="Low complexity" evidence="1">
    <location>
        <begin position="1477"/>
        <end position="1496"/>
    </location>
</feature>
<feature type="transmembrane region" description="Helical" evidence="2">
    <location>
        <begin position="736"/>
        <end position="754"/>
    </location>
</feature>
<evidence type="ECO:0000313" key="4">
    <source>
        <dbReference type="Proteomes" id="UP000650467"/>
    </source>
</evidence>
<proteinExistence type="predicted"/>
<evidence type="ECO:0000256" key="1">
    <source>
        <dbReference type="SAM" id="MobiDB-lite"/>
    </source>
</evidence>
<dbReference type="OrthoDB" id="545626at2759"/>
<keyword evidence="2" id="KW-0472">Membrane</keyword>
<feature type="region of interest" description="Disordered" evidence="1">
    <location>
        <begin position="298"/>
        <end position="369"/>
    </location>
</feature>
<feature type="compositionally biased region" description="Low complexity" evidence="1">
    <location>
        <begin position="1451"/>
        <end position="1468"/>
    </location>
</feature>
<feature type="compositionally biased region" description="Low complexity" evidence="1">
    <location>
        <begin position="298"/>
        <end position="365"/>
    </location>
</feature>
<sequence>MLRRRARPGSGDDEDDVSLLKPVKQRPRPSLRVLVATLASAVWSSVFPAPDVARREYSEYLTDRVKGLTIGWHIFRTITEGAFLASYGLAFNTVVVQIFWLISVSSVVLHFTRHKLWLEIREWMCVNTNRMYGVITVLKIFHLVPRLPNENNYMFKHCFLTMADAAFAQTPVHRQYVVQFSEAAIRCVVWRRYHVLPDVPTWGVIAISFAWQLWLVTFAAMLQARHVSAYRRQRRASRDGAAAAAATAAGPSSSASASAPSAAPSYSITAEAAEAPAPVGAVEEIKAAAEDAAAAAAPAATPSAAPTTATGTSGSGTAIAAAPRAAGPSRRSAGSRLGPGGSSAAAPAPAGTADATDATAARQAPPLSPAQQRYMRALRCVARGPSSYVLLSHQRRQTGANPSATAQFYIPAASPEQLPSNWRERLAAAVAENAPGWQLASACVRTGSLIVHLDLVYVPPPPAHGQPTAAAGAGAAAAAATRAAAADAAASAAADEAAAAVLSPFTAVTAAYTATPFVATKQQPLSSAVNSGLTGDSTSSRDVLDGYLSGMSAESLMELLGLAPEDGAEGQQQQQQQPAAAAAADADARPISVQVGSSMCYLLSSAATGSSPACTTAAASGAGAGGSGSAAVAASAAAMLSPAPVSVEQPQPLAQPLLLPAQPAAAPAPPSRRPLQAFLAEAVRTALAPPAELRSREYSAFLSARMGPLHLAYACFMCLTAAAFCVVRAANGVRPLTLVLFLGVEVLTLAAAAVGGGRAWRSARAALVYAGVAMRSVQMLACTVGFLPHMLRQDTDCVTGRWIQKVLLITTLQALCMQPPVRTFFAVRLPSVLMAMHVHVVVCQAGLGAAAGAALHIGLEAIMFVICAGLQLRHLEAFRLQRSAAAANAYGAAAGASSAAAAAAGGSDGLTKTASASALADLMSGLDSAMGTDQRPAAAKGQAKALAKLGPGPDAAAPAGASRPASGTGMASAAPSPLAPCAAAGDPRDVSLSCAVVALAPRRAARLQLQFTCTPAVLDELHVVLRHVSPASMATGVHAAHAARDITHALAAPTAASGVAAGLPAAWSAELTLVAAAADVPGVVHVEIWRGRRRVCSNPVLLVAAPPRAAAAAAPAAAPAAGGAAAMTAMDLLRASGNRATLEDSAAGAGAAGGTATSKSSVCDGACGSSGACSGASDASSSSWVDDISCYVAGLEAEGHGAAAAQFLEELGGYLAQVAAAERGLTAAAAAGAAPGGGAAVANVLYFHGLTSDFMYLKPRAADGGPAKAAAAAAAAAAGAAADGGAAIDPTFRQLLLCQGSMLLAVAAEAGCTALSAHLLGLMTGPLAADAAAVLAAARTPVTQLPLLHAAVKSGRCDMVDLVAEWSTGAGLTDIWAQEAAVLAVTLSDMADAEAPAGGGGSRRASISAGAARRSLNLTPRAARRPSFRSSQFARGSGRGVELRQHERDVTAGSASGGAATASAAGATLPPPPPQQQPRSAGASGSFSAAAHAVSADGDDDDGAAMVQDLLASGPNAIAGSDTPFRIIAFRGSGRAVAAPPGAATAEDGAGAAATVAAAAAQPPQDVRDQQQQQHGACLDEDPLVDGGVVVLTPLHLALALGDDGALVGHVLRTYPEAAELWRVGMGAAVGMEDEAGAGGSASASACGITASGRGHTASGLGDSSAAFAGTATAAGAVTSAAVDSECADSTAAALAAAAAGGPSLAHVFSSLPGLGRGGRGSGAATYLAGGAVAAGGDCSDRDSMECNSMQSMSLSEVAFLEGMRWVNQEEAPRRPGFKVTKL</sequence>
<organism evidence="3 4">
    <name type="scientific">Chlamydomonas incerta</name>
    <dbReference type="NCBI Taxonomy" id="51695"/>
    <lineage>
        <taxon>Eukaryota</taxon>
        <taxon>Viridiplantae</taxon>
        <taxon>Chlorophyta</taxon>
        <taxon>core chlorophytes</taxon>
        <taxon>Chlorophyceae</taxon>
        <taxon>CS clade</taxon>
        <taxon>Chlamydomonadales</taxon>
        <taxon>Chlamydomonadaceae</taxon>
        <taxon>Chlamydomonas</taxon>
    </lineage>
</organism>
<dbReference type="Proteomes" id="UP000650467">
    <property type="component" value="Unassembled WGS sequence"/>
</dbReference>
<protein>
    <submittedName>
        <fullName evidence="3">Uncharacterized protein</fullName>
    </submittedName>
</protein>
<feature type="transmembrane region" description="Helical" evidence="2">
    <location>
        <begin position="711"/>
        <end position="730"/>
    </location>
</feature>
<feature type="region of interest" description="Disordered" evidence="1">
    <location>
        <begin position="950"/>
        <end position="972"/>
    </location>
</feature>
<evidence type="ECO:0000313" key="3">
    <source>
        <dbReference type="EMBL" id="KAG2436882.1"/>
    </source>
</evidence>
<feature type="compositionally biased region" description="Low complexity" evidence="1">
    <location>
        <begin position="1403"/>
        <end position="1415"/>
    </location>
</feature>
<feature type="compositionally biased region" description="Basic and acidic residues" evidence="1">
    <location>
        <begin position="1441"/>
        <end position="1450"/>
    </location>
</feature>
<keyword evidence="2" id="KW-1133">Transmembrane helix</keyword>
<gene>
    <name evidence="3" type="ORF">HXX76_006401</name>
</gene>
<name>A0A835T0V4_CHLIN</name>
<feature type="transmembrane region" description="Helical" evidence="2">
    <location>
        <begin position="89"/>
        <end position="111"/>
    </location>
</feature>
<keyword evidence="2" id="KW-0812">Transmembrane</keyword>
<feature type="region of interest" description="Disordered" evidence="1">
    <location>
        <begin position="1393"/>
        <end position="1501"/>
    </location>
</feature>
<evidence type="ECO:0000256" key="2">
    <source>
        <dbReference type="SAM" id="Phobius"/>
    </source>
</evidence>
<dbReference type="EMBL" id="JAEHOC010000012">
    <property type="protein sequence ID" value="KAG2436882.1"/>
    <property type="molecule type" value="Genomic_DNA"/>
</dbReference>
<reference evidence="3" key="1">
    <citation type="journal article" date="2020" name="bioRxiv">
        <title>Comparative genomics of Chlamydomonas.</title>
        <authorList>
            <person name="Craig R.J."/>
            <person name="Hasan A.R."/>
            <person name="Ness R.W."/>
            <person name="Keightley P.D."/>
        </authorList>
    </citation>
    <scope>NUCLEOTIDE SEQUENCE</scope>
    <source>
        <strain evidence="3">SAG 7.73</strain>
    </source>
</reference>
<feature type="region of interest" description="Disordered" evidence="1">
    <location>
        <begin position="566"/>
        <end position="585"/>
    </location>
</feature>
<comment type="caution">
    <text evidence="3">The sequence shown here is derived from an EMBL/GenBank/DDBJ whole genome shotgun (WGS) entry which is preliminary data.</text>
</comment>